<keyword evidence="10" id="KW-1185">Reference proteome</keyword>
<organism evidence="9 10">
    <name type="scientific">Paraburkholderia sabiae</name>
    <dbReference type="NCBI Taxonomy" id="273251"/>
    <lineage>
        <taxon>Bacteria</taxon>
        <taxon>Pseudomonadati</taxon>
        <taxon>Pseudomonadota</taxon>
        <taxon>Betaproteobacteria</taxon>
        <taxon>Burkholderiales</taxon>
        <taxon>Burkholderiaceae</taxon>
        <taxon>Paraburkholderia</taxon>
    </lineage>
</organism>
<evidence type="ECO:0000256" key="6">
    <source>
        <dbReference type="ARBA" id="ARBA00023136"/>
    </source>
</evidence>
<feature type="transmembrane region" description="Helical" evidence="7">
    <location>
        <begin position="167"/>
        <end position="187"/>
    </location>
</feature>
<dbReference type="PANTHER" id="PTHR43266">
    <property type="entry name" value="MACROLIDE-EFFLUX PROTEIN"/>
    <property type="match status" value="1"/>
</dbReference>
<name>A0ABU9QFT4_9BURK</name>
<keyword evidence="3" id="KW-1003">Cell membrane</keyword>
<keyword evidence="4 7" id="KW-0812">Transmembrane</keyword>
<evidence type="ECO:0000313" key="10">
    <source>
        <dbReference type="Proteomes" id="UP001494588"/>
    </source>
</evidence>
<evidence type="ECO:0000259" key="8">
    <source>
        <dbReference type="SMART" id="SM00563"/>
    </source>
</evidence>
<keyword evidence="2" id="KW-0813">Transport</keyword>
<dbReference type="PANTHER" id="PTHR43266:SF2">
    <property type="entry name" value="MAJOR FACILITATOR SUPERFAMILY (MFS) PROFILE DOMAIN-CONTAINING PROTEIN"/>
    <property type="match status" value="1"/>
</dbReference>
<feature type="transmembrane region" description="Helical" evidence="7">
    <location>
        <begin position="193"/>
        <end position="214"/>
    </location>
</feature>
<sequence length="645" mass="70708">MSDRPLSTAAQAKRSAREHGSQFRLLRERRFAPFFWTQFLGAMNDNVFKIGFTSLVTYQAARFSGVNADTAAFLISAIFILPFVLFSATSGQIADKYDKAMLTRFVKTFEIGVMLVGGAGFWLHNAALLYLCTFLMGVHSTVFGPVKYAYLPQHLEKSELVGGNGMVEMGTFVAILLGTIMGGAAAGSDAHGAAILAFGCVAIAVIGRVASGFVPPSTPSQPELRINWNPISETWRNLKLARQNRTVFLSLLGISWLWFVGATFLSSFFRFAKDVLSANPDVVTVLLATFSIGIGTGSLLCERLSKKRIEIGLVPLGSIGISVFGIDLFFASHTLPGAGHLLTVAEFMTLPAHWRVLADLFLLAMFGGFYSVPLYALIQSRSQPSHRARIIAANNILNSLFMIVSALMAVALTSAGVDIPGLFLVTALLNVVVAIYIYSLVPEFLLRFVAWLLVHTFYRIRLVHAERIPEEGAAVLVCNHVSYVDAIVIMAESPRPIRFVMDHRIFRTPVVGWLFRHAKAIPIAPAHEDATLLARAYEACAKALDDGDLVCIFPEGKLTKTGDMNPFRHGVTEILRRKPAPVVPMALRGLWGSFWSRSIDARFPRPIQKGVMSRLTLAVAEPLEPAEATPERLQQIVTELRGARK</sequence>
<evidence type="ECO:0000313" key="9">
    <source>
        <dbReference type="EMBL" id="MEM5288300.1"/>
    </source>
</evidence>
<evidence type="ECO:0000256" key="5">
    <source>
        <dbReference type="ARBA" id="ARBA00022989"/>
    </source>
</evidence>
<dbReference type="SMART" id="SM00563">
    <property type="entry name" value="PlsC"/>
    <property type="match status" value="1"/>
</dbReference>
<dbReference type="EMBL" id="JAZHGC010000018">
    <property type="protein sequence ID" value="MEM5288300.1"/>
    <property type="molecule type" value="Genomic_DNA"/>
</dbReference>
<dbReference type="InterPro" id="IPR002123">
    <property type="entry name" value="Plipid/glycerol_acylTrfase"/>
</dbReference>
<dbReference type="CDD" id="cd06173">
    <property type="entry name" value="MFS_MefA_like"/>
    <property type="match status" value="1"/>
</dbReference>
<evidence type="ECO:0000256" key="1">
    <source>
        <dbReference type="ARBA" id="ARBA00004651"/>
    </source>
</evidence>
<comment type="subcellular location">
    <subcellularLocation>
        <location evidence="1">Cell membrane</location>
        <topology evidence="1">Multi-pass membrane protein</topology>
    </subcellularLocation>
</comment>
<accession>A0ABU9QFT4</accession>
<comment type="caution">
    <text evidence="9">The sequence shown here is derived from an EMBL/GenBank/DDBJ whole genome shotgun (WGS) entry which is preliminary data.</text>
</comment>
<dbReference type="Pfam" id="PF07690">
    <property type="entry name" value="MFS_1"/>
    <property type="match status" value="1"/>
</dbReference>
<feature type="transmembrane region" description="Helical" evidence="7">
    <location>
        <begin position="352"/>
        <end position="378"/>
    </location>
</feature>
<feature type="transmembrane region" description="Helical" evidence="7">
    <location>
        <begin position="313"/>
        <end position="332"/>
    </location>
</feature>
<evidence type="ECO:0000256" key="7">
    <source>
        <dbReference type="SAM" id="Phobius"/>
    </source>
</evidence>
<dbReference type="InterPro" id="IPR036259">
    <property type="entry name" value="MFS_trans_sf"/>
</dbReference>
<dbReference type="Pfam" id="PF01553">
    <property type="entry name" value="Acyltransferase"/>
    <property type="match status" value="1"/>
</dbReference>
<reference evidence="9 10" key="1">
    <citation type="submission" date="2024-01" db="EMBL/GenBank/DDBJ databases">
        <title>The diversity of rhizobia nodulating Mimosa spp. in eleven states of Brazil covering several biomes is determined by host plant, location, and edaphic factors.</title>
        <authorList>
            <person name="Rouws L."/>
            <person name="Barauna A."/>
            <person name="Beukes C."/>
            <person name="De Faria S.M."/>
            <person name="Gross E."/>
            <person name="Dos Reis Junior F.B."/>
            <person name="Simon M."/>
            <person name="Maluk M."/>
            <person name="Odee D.W."/>
            <person name="Kenicer G."/>
            <person name="Young J.P.W."/>
            <person name="Reis V.M."/>
            <person name="Zilli J."/>
            <person name="James E.K."/>
        </authorList>
    </citation>
    <scope>NUCLEOTIDE SEQUENCE [LARGE SCALE GENOMIC DNA]</scope>
    <source>
        <strain evidence="9 10">JPY77</strain>
    </source>
</reference>
<feature type="domain" description="Phospholipid/glycerol acyltransferase" evidence="8">
    <location>
        <begin position="474"/>
        <end position="590"/>
    </location>
</feature>
<feature type="transmembrane region" description="Helical" evidence="7">
    <location>
        <begin position="71"/>
        <end position="93"/>
    </location>
</feature>
<evidence type="ECO:0000256" key="3">
    <source>
        <dbReference type="ARBA" id="ARBA00022475"/>
    </source>
</evidence>
<evidence type="ECO:0000256" key="4">
    <source>
        <dbReference type="ARBA" id="ARBA00022692"/>
    </source>
</evidence>
<feature type="transmembrane region" description="Helical" evidence="7">
    <location>
        <begin position="246"/>
        <end position="270"/>
    </location>
</feature>
<keyword evidence="5 7" id="KW-1133">Transmembrane helix</keyword>
<dbReference type="RefSeq" id="WP_201657905.1">
    <property type="nucleotide sequence ID" value="NZ_CAJHCS010000029.1"/>
</dbReference>
<dbReference type="CDD" id="cd07989">
    <property type="entry name" value="LPLAT_AGPAT-like"/>
    <property type="match status" value="1"/>
</dbReference>
<gene>
    <name evidence="9" type="ORF">V4C55_21445</name>
</gene>
<feature type="transmembrane region" description="Helical" evidence="7">
    <location>
        <begin position="390"/>
        <end position="413"/>
    </location>
</feature>
<dbReference type="Proteomes" id="UP001494588">
    <property type="component" value="Unassembled WGS sequence"/>
</dbReference>
<dbReference type="InterPro" id="IPR011701">
    <property type="entry name" value="MFS"/>
</dbReference>
<evidence type="ECO:0000256" key="2">
    <source>
        <dbReference type="ARBA" id="ARBA00022448"/>
    </source>
</evidence>
<dbReference type="SUPFAM" id="SSF103473">
    <property type="entry name" value="MFS general substrate transporter"/>
    <property type="match status" value="1"/>
</dbReference>
<protein>
    <submittedName>
        <fullName evidence="9">MFS transporter</fullName>
    </submittedName>
</protein>
<dbReference type="SUPFAM" id="SSF69593">
    <property type="entry name" value="Glycerol-3-phosphate (1)-acyltransferase"/>
    <property type="match status" value="1"/>
</dbReference>
<keyword evidence="6 7" id="KW-0472">Membrane</keyword>
<feature type="transmembrane region" description="Helical" evidence="7">
    <location>
        <begin position="105"/>
        <end position="122"/>
    </location>
</feature>
<proteinExistence type="predicted"/>
<dbReference type="Gene3D" id="1.20.1250.20">
    <property type="entry name" value="MFS general substrate transporter like domains"/>
    <property type="match status" value="1"/>
</dbReference>
<feature type="transmembrane region" description="Helical" evidence="7">
    <location>
        <begin position="282"/>
        <end position="301"/>
    </location>
</feature>